<dbReference type="InterPro" id="IPR025383">
    <property type="entry name" value="MrpA_C/MbhD"/>
</dbReference>
<evidence type="ECO:0000259" key="11">
    <source>
        <dbReference type="Pfam" id="PF00361"/>
    </source>
</evidence>
<keyword evidence="6 10" id="KW-1133">Transmembrane helix</keyword>
<dbReference type="EMBL" id="JACIJE010000001">
    <property type="protein sequence ID" value="MBB5688065.1"/>
    <property type="molecule type" value="Genomic_DNA"/>
</dbReference>
<dbReference type="PRINTS" id="PR01434">
    <property type="entry name" value="NADHDHGNASE5"/>
</dbReference>
<evidence type="ECO:0000313" key="15">
    <source>
        <dbReference type="EMBL" id="MBB5688065.1"/>
    </source>
</evidence>
<evidence type="ECO:0000313" key="16">
    <source>
        <dbReference type="Proteomes" id="UP000562254"/>
    </source>
</evidence>
<feature type="transmembrane region" description="Helical" evidence="10">
    <location>
        <begin position="112"/>
        <end position="129"/>
    </location>
</feature>
<feature type="transmembrane region" description="Helical" evidence="10">
    <location>
        <begin position="370"/>
        <end position="393"/>
    </location>
</feature>
<comment type="subcellular location">
    <subcellularLocation>
        <location evidence="1">Cell membrane</location>
        <topology evidence="1">Multi-pass membrane protein</topology>
    </subcellularLocation>
    <subcellularLocation>
        <location evidence="9">Membrane</location>
        <topology evidence="9">Multi-pass membrane protein</topology>
    </subcellularLocation>
</comment>
<proteinExistence type="predicted"/>
<feature type="transmembrane region" description="Helical" evidence="10">
    <location>
        <begin position="164"/>
        <end position="188"/>
    </location>
</feature>
<dbReference type="InterPro" id="IPR001516">
    <property type="entry name" value="Proton_antipo_N"/>
</dbReference>
<feature type="domain" description="NADH:quinone oxidoreductase/Mrp antiporter transmembrane" evidence="11">
    <location>
        <begin position="129"/>
        <end position="409"/>
    </location>
</feature>
<keyword evidence="8 10" id="KW-0472">Membrane</keyword>
<accession>A0A840XHV4</accession>
<keyword evidence="7" id="KW-0406">Ion transport</keyword>
<feature type="domain" description="NADH-Ubiquinone oxidoreductase (complex I) chain 5 N-terminal" evidence="12">
    <location>
        <begin position="67"/>
        <end position="111"/>
    </location>
</feature>
<keyword evidence="4" id="KW-1003">Cell membrane</keyword>
<protein>
    <submittedName>
        <fullName evidence="15">Multicomponent Na+:H+ antiporter subunit A</fullName>
    </submittedName>
</protein>
<feature type="transmembrane region" description="Helical" evidence="10">
    <location>
        <begin position="651"/>
        <end position="672"/>
    </location>
</feature>
<keyword evidence="16" id="KW-1185">Reference proteome</keyword>
<dbReference type="InterPro" id="IPR046806">
    <property type="entry name" value="MrpA_C/MbhE"/>
</dbReference>
<evidence type="ECO:0000256" key="4">
    <source>
        <dbReference type="ARBA" id="ARBA00022475"/>
    </source>
</evidence>
<dbReference type="InterPro" id="IPR001750">
    <property type="entry name" value="ND/Mrp_TM"/>
</dbReference>
<dbReference type="PANTHER" id="PTHR43373:SF1">
    <property type="entry name" value="NA(+)_H(+) ANTIPORTER SUBUNIT A"/>
    <property type="match status" value="1"/>
</dbReference>
<dbReference type="GO" id="GO:0006811">
    <property type="term" value="P:monoatomic ion transport"/>
    <property type="evidence" value="ECO:0007669"/>
    <property type="project" value="UniProtKB-KW"/>
</dbReference>
<evidence type="ECO:0000256" key="8">
    <source>
        <dbReference type="ARBA" id="ARBA00023136"/>
    </source>
</evidence>
<keyword evidence="2" id="KW-0813">Transport</keyword>
<feature type="transmembrane region" description="Helical" evidence="10">
    <location>
        <begin position="626"/>
        <end position="645"/>
    </location>
</feature>
<dbReference type="Pfam" id="PF13244">
    <property type="entry name" value="MbhD"/>
    <property type="match status" value="1"/>
</dbReference>
<evidence type="ECO:0000256" key="9">
    <source>
        <dbReference type="RuleBase" id="RU000320"/>
    </source>
</evidence>
<evidence type="ECO:0000256" key="5">
    <source>
        <dbReference type="ARBA" id="ARBA00022692"/>
    </source>
</evidence>
<feature type="transmembrane region" description="Helical" evidence="10">
    <location>
        <begin position="83"/>
        <end position="100"/>
    </location>
</feature>
<sequence length="772" mass="79682">MSIAPVFLLALPLGLGFAAAAAVPAMRGRGAAQLGAVTAAVALLVYLLAAPGAAEPEGLRAGFWAVPSLGIAGGLRLDGLSLVFVLLIAGIGALVLLYAGRYLKGDPRLPRLITLLLLFMVAMLGAVTADDVVTLFVFWELTSLASFFLVGYDHEKPGARKAALQALLVTAGGGLALLAGLILAAVAAGTTSLSGIIAAREAVLAHPAAAPAMLLIILGCFTKSAQFPFHFWLPNAMAAPTPVSAYLHSATMVKLGVYLLARLNPIYQHEALWQDVLTTAGLLTTATGALMALRESDLKRVLAWTTVTALGTLTMLIGLAPALSATAAVTFLVVHALYKAALFLVAGIVDHETGTRDAAALGGLRHAMPLTALAAVLAAFSMAGLPPFVGFVAKEIVYEAKLASGSLAGPAAMVGFLVNAAMVAVAGLMSWRLFFGPRRPTPQVPHDPPKSMLAGPILLATLGLLAGAAPSLLGEWLVDGAVASILGAPASAPLKFWHGFTPVLALSVATIGFGLLLLILWERLMPRLRRTAALDRLDTARGYEAALAGIVSWSDGTTRTVQHGSLRGYMRVLLLTCALVPLALLAWRGGLARPEGAPLDPRALAFLLIALGAIACALARGTFAAVMALGLVGFATAVVFLTFGAPDVALTQFTVEVLLVVILATVLIRLPVRARDSRTARQRGADAAVAGVVGLSVTLALMAVLAEPFDPRLAEWFGAQSVPGGHGRNVVNVILVDFRALDTLGEIAVLAIAAFAVLALLRGTKAERQAGG</sequence>
<evidence type="ECO:0000256" key="10">
    <source>
        <dbReference type="SAM" id="Phobius"/>
    </source>
</evidence>
<feature type="transmembrane region" description="Helical" evidence="10">
    <location>
        <begin position="743"/>
        <end position="761"/>
    </location>
</feature>
<dbReference type="Pfam" id="PF20501">
    <property type="entry name" value="MbhE"/>
    <property type="match status" value="1"/>
</dbReference>
<dbReference type="AlphaFoldDB" id="A0A840XHV4"/>
<evidence type="ECO:0000256" key="7">
    <source>
        <dbReference type="ARBA" id="ARBA00023065"/>
    </source>
</evidence>
<dbReference type="PANTHER" id="PTHR43373">
    <property type="entry name" value="NA(+)/H(+) ANTIPORTER SUBUNIT"/>
    <property type="match status" value="1"/>
</dbReference>
<feature type="transmembrane region" description="Helical" evidence="10">
    <location>
        <begin position="456"/>
        <end position="477"/>
    </location>
</feature>
<feature type="transmembrane region" description="Helical" evidence="10">
    <location>
        <begin position="30"/>
        <end position="49"/>
    </location>
</feature>
<feature type="domain" description="MrpA C-terminal/MbhE" evidence="14">
    <location>
        <begin position="682"/>
        <end position="764"/>
    </location>
</feature>
<evidence type="ECO:0000256" key="3">
    <source>
        <dbReference type="ARBA" id="ARBA00022449"/>
    </source>
</evidence>
<feature type="transmembrane region" description="Helical" evidence="10">
    <location>
        <begin position="329"/>
        <end position="349"/>
    </location>
</feature>
<dbReference type="GO" id="GO:0015297">
    <property type="term" value="F:antiporter activity"/>
    <property type="evidence" value="ECO:0007669"/>
    <property type="project" value="UniProtKB-KW"/>
</dbReference>
<feature type="transmembrane region" description="Helical" evidence="10">
    <location>
        <begin position="497"/>
        <end position="521"/>
    </location>
</feature>
<feature type="transmembrane region" description="Helical" evidence="10">
    <location>
        <begin position="208"/>
        <end position="233"/>
    </location>
</feature>
<gene>
    <name evidence="15" type="ORF">FHS88_000175</name>
</gene>
<evidence type="ECO:0000256" key="6">
    <source>
        <dbReference type="ARBA" id="ARBA00022989"/>
    </source>
</evidence>
<dbReference type="Pfam" id="PF00361">
    <property type="entry name" value="Proton_antipo_M"/>
    <property type="match status" value="1"/>
</dbReference>
<feature type="domain" description="MrpA C-terminal/MbhD" evidence="13">
    <location>
        <begin position="607"/>
        <end position="671"/>
    </location>
</feature>
<evidence type="ECO:0000259" key="13">
    <source>
        <dbReference type="Pfam" id="PF13244"/>
    </source>
</evidence>
<feature type="transmembrane region" description="Helical" evidence="10">
    <location>
        <begin position="684"/>
        <end position="706"/>
    </location>
</feature>
<organism evidence="15 16">
    <name type="scientific">Neoroseomonas alkaliterrae</name>
    <dbReference type="NCBI Taxonomy" id="1452450"/>
    <lineage>
        <taxon>Bacteria</taxon>
        <taxon>Pseudomonadati</taxon>
        <taxon>Pseudomonadota</taxon>
        <taxon>Alphaproteobacteria</taxon>
        <taxon>Acetobacterales</taxon>
        <taxon>Acetobacteraceae</taxon>
        <taxon>Neoroseomonas</taxon>
    </lineage>
</organism>
<dbReference type="GO" id="GO:0005886">
    <property type="term" value="C:plasma membrane"/>
    <property type="evidence" value="ECO:0007669"/>
    <property type="project" value="UniProtKB-SubCell"/>
</dbReference>
<dbReference type="Pfam" id="PF00662">
    <property type="entry name" value="Proton_antipo_N"/>
    <property type="match status" value="1"/>
</dbReference>
<feature type="transmembrane region" description="Helical" evidence="10">
    <location>
        <begin position="301"/>
        <end position="323"/>
    </location>
</feature>
<comment type="caution">
    <text evidence="15">The sequence shown here is derived from an EMBL/GenBank/DDBJ whole genome shotgun (WGS) entry which is preliminary data.</text>
</comment>
<reference evidence="15 16" key="1">
    <citation type="submission" date="2020-08" db="EMBL/GenBank/DDBJ databases">
        <title>Genomic Encyclopedia of Type Strains, Phase IV (KMG-IV): sequencing the most valuable type-strain genomes for metagenomic binning, comparative biology and taxonomic classification.</title>
        <authorList>
            <person name="Goeker M."/>
        </authorList>
    </citation>
    <scope>NUCLEOTIDE SEQUENCE [LARGE SCALE GENOMIC DNA]</scope>
    <source>
        <strain evidence="15 16">DSM 25895</strain>
    </source>
</reference>
<dbReference type="Proteomes" id="UP000562254">
    <property type="component" value="Unassembled WGS sequence"/>
</dbReference>
<feature type="transmembrane region" description="Helical" evidence="10">
    <location>
        <begin position="413"/>
        <end position="435"/>
    </location>
</feature>
<evidence type="ECO:0000259" key="14">
    <source>
        <dbReference type="Pfam" id="PF20501"/>
    </source>
</evidence>
<evidence type="ECO:0000259" key="12">
    <source>
        <dbReference type="Pfam" id="PF00662"/>
    </source>
</evidence>
<keyword evidence="5 9" id="KW-0812">Transmembrane</keyword>
<evidence type="ECO:0000256" key="2">
    <source>
        <dbReference type="ARBA" id="ARBA00022448"/>
    </source>
</evidence>
<keyword evidence="3" id="KW-0050">Antiport</keyword>
<feature type="transmembrane region" description="Helical" evidence="10">
    <location>
        <begin position="572"/>
        <end position="591"/>
    </location>
</feature>
<feature type="transmembrane region" description="Helical" evidence="10">
    <location>
        <begin position="603"/>
        <end position="619"/>
    </location>
</feature>
<name>A0A840XHV4_9PROT</name>
<evidence type="ECO:0000256" key="1">
    <source>
        <dbReference type="ARBA" id="ARBA00004651"/>
    </source>
</evidence>
<dbReference type="RefSeq" id="WP_184480371.1">
    <property type="nucleotide sequence ID" value="NZ_JAAEDJ010000007.1"/>
</dbReference>
<dbReference type="InterPro" id="IPR050616">
    <property type="entry name" value="CPA3_Na-H_Antiporter_A"/>
</dbReference>
<feature type="transmembrane region" description="Helical" evidence="10">
    <location>
        <begin position="135"/>
        <end position="152"/>
    </location>
</feature>